<feature type="compositionally biased region" description="Low complexity" evidence="1">
    <location>
        <begin position="328"/>
        <end position="337"/>
    </location>
</feature>
<sequence length="712" mass="74338">MWRVCFGRGQDRRTRIYRSHTKIQQGRNLGDEGYDGWSKEQCLDPEAGNVALQQDSNRQLDEDNQRDALILAATPACFTVVNLDDRRALRQNLTSRRWMGDRVNKRTAPAVEGQVGVPSGSKQRVSVGQRDEHEETAQCPSEAVRVADGEDLLALIFKYEPEALAGMLQELLNEGDVWKGVVRVPPFIRLSCSDNGAQSDSDATSSSAAADGAPLPGMEPPLSSVSPPTPLASSEYKSTGGAAAQQPLGLLRKLFQRISRGSRDFCTLTAIEAASWSAALAEQDGAMEVGGGSTADVTAGVTAGCELRSGSRSRRSLTLIAEQAVEASGSQQTTSGQDQHQCRTNRINSNSPNHAPNNNNAPAHRESKMMRLSDMMMSMLLEGEEVVQADLPMQPMRPPSVTRRTSPFSSVAAQNPTLDRNMGSGYTPGRVLNATSNMASSQFLNPPGKPAAAGGTGAAGGGQITNSVPPQRSSLSLPRRRSSGYVCVGAGGPLTLQGSDSFSRPTTATATSRSTPSATNPQVASSVMSIPGGDAGSAMAGVAGATAATPPAPPALRDANPLSTSTLTLSLVRRACMSNAATVEGEPSSQTESAFGSFTGSNMSRRGRLRRVVSCYDSRSAGGGTTGGDNSGAPNASNEESQGDDDEVDVSPLPGRQGSSMGTGLLSSLGVGETVHYVNASARLLTFAAHLKSAPMATQMLAGVAHMPTSNG</sequence>
<feature type="region of interest" description="Disordered" evidence="1">
    <location>
        <begin position="397"/>
        <end position="424"/>
    </location>
</feature>
<feature type="region of interest" description="Disordered" evidence="1">
    <location>
        <begin position="195"/>
        <end position="240"/>
    </location>
</feature>
<feature type="region of interest" description="Disordered" evidence="1">
    <location>
        <begin position="496"/>
        <end position="561"/>
    </location>
</feature>
<feature type="compositionally biased region" description="Polar residues" evidence="1">
    <location>
        <begin position="402"/>
        <end position="418"/>
    </location>
</feature>
<feature type="compositionally biased region" description="Polar residues" evidence="1">
    <location>
        <begin position="338"/>
        <end position="347"/>
    </location>
</feature>
<protein>
    <submittedName>
        <fullName evidence="2">Uncharacterized protein</fullName>
    </submittedName>
</protein>
<reference evidence="2" key="1">
    <citation type="journal article" date="2021" name="Proc. Natl. Acad. Sci. U.S.A.">
        <title>Three genomes in the algal genus Volvox reveal the fate of a haploid sex-determining region after a transition to homothallism.</title>
        <authorList>
            <person name="Yamamoto K."/>
            <person name="Hamaji T."/>
            <person name="Kawai-Toyooka H."/>
            <person name="Matsuzaki R."/>
            <person name="Takahashi F."/>
            <person name="Nishimura Y."/>
            <person name="Kawachi M."/>
            <person name="Noguchi H."/>
            <person name="Minakuchi Y."/>
            <person name="Umen J.G."/>
            <person name="Toyoda A."/>
            <person name="Nozaki H."/>
        </authorList>
    </citation>
    <scope>NUCLEOTIDE SEQUENCE</scope>
    <source>
        <strain evidence="2">NIES-3780</strain>
    </source>
</reference>
<feature type="compositionally biased region" description="Low complexity" evidence="1">
    <location>
        <begin position="197"/>
        <end position="211"/>
    </location>
</feature>
<evidence type="ECO:0000256" key="1">
    <source>
        <dbReference type="SAM" id="MobiDB-lite"/>
    </source>
</evidence>
<dbReference type="AlphaFoldDB" id="A0A8J4F209"/>
<feature type="compositionally biased region" description="Polar residues" evidence="1">
    <location>
        <begin position="587"/>
        <end position="603"/>
    </location>
</feature>
<feature type="compositionally biased region" description="Low complexity" evidence="1">
    <location>
        <begin position="536"/>
        <end position="549"/>
    </location>
</feature>
<gene>
    <name evidence="2" type="ORF">Vafri_11763</name>
</gene>
<feature type="region of interest" description="Disordered" evidence="1">
    <location>
        <begin position="325"/>
        <end position="363"/>
    </location>
</feature>
<feature type="compositionally biased region" description="Gly residues" evidence="1">
    <location>
        <begin position="454"/>
        <end position="463"/>
    </location>
</feature>
<dbReference type="EMBL" id="BNCO01000024">
    <property type="protein sequence ID" value="GIL56393.1"/>
    <property type="molecule type" value="Genomic_DNA"/>
</dbReference>
<feature type="compositionally biased region" description="Low complexity" evidence="1">
    <location>
        <begin position="348"/>
        <end position="362"/>
    </location>
</feature>
<accession>A0A8J4F209</accession>
<evidence type="ECO:0000313" key="3">
    <source>
        <dbReference type="Proteomes" id="UP000747399"/>
    </source>
</evidence>
<keyword evidence="3" id="KW-1185">Reference proteome</keyword>
<proteinExistence type="predicted"/>
<name>A0A8J4F209_9CHLO</name>
<feature type="region of interest" description="Disordered" evidence="1">
    <location>
        <begin position="617"/>
        <end position="661"/>
    </location>
</feature>
<feature type="region of interest" description="Disordered" evidence="1">
    <location>
        <begin position="581"/>
        <end position="603"/>
    </location>
</feature>
<feature type="compositionally biased region" description="Low complexity" evidence="1">
    <location>
        <begin position="503"/>
        <end position="519"/>
    </location>
</feature>
<feature type="compositionally biased region" description="Low complexity" evidence="1">
    <location>
        <begin position="220"/>
        <end position="234"/>
    </location>
</feature>
<dbReference type="Proteomes" id="UP000747399">
    <property type="component" value="Unassembled WGS sequence"/>
</dbReference>
<evidence type="ECO:0000313" key="2">
    <source>
        <dbReference type="EMBL" id="GIL56393.1"/>
    </source>
</evidence>
<feature type="region of interest" description="Disordered" evidence="1">
    <location>
        <begin position="445"/>
        <end position="480"/>
    </location>
</feature>
<feature type="region of interest" description="Disordered" evidence="1">
    <location>
        <begin position="112"/>
        <end position="143"/>
    </location>
</feature>
<feature type="compositionally biased region" description="Low complexity" evidence="1">
    <location>
        <begin position="467"/>
        <end position="477"/>
    </location>
</feature>
<organism evidence="2 3">
    <name type="scientific">Volvox africanus</name>
    <dbReference type="NCBI Taxonomy" id="51714"/>
    <lineage>
        <taxon>Eukaryota</taxon>
        <taxon>Viridiplantae</taxon>
        <taxon>Chlorophyta</taxon>
        <taxon>core chlorophytes</taxon>
        <taxon>Chlorophyceae</taxon>
        <taxon>CS clade</taxon>
        <taxon>Chlamydomonadales</taxon>
        <taxon>Volvocaceae</taxon>
        <taxon>Volvox</taxon>
    </lineage>
</organism>
<feature type="compositionally biased region" description="Gly residues" evidence="1">
    <location>
        <begin position="621"/>
        <end position="630"/>
    </location>
</feature>
<feature type="non-terminal residue" evidence="2">
    <location>
        <position position="712"/>
    </location>
</feature>
<comment type="caution">
    <text evidence="2">The sequence shown here is derived from an EMBL/GenBank/DDBJ whole genome shotgun (WGS) entry which is preliminary data.</text>
</comment>